<evidence type="ECO:0000256" key="5">
    <source>
        <dbReference type="ARBA" id="ARBA00022691"/>
    </source>
</evidence>
<organism evidence="8">
    <name type="scientific">bioreactor metagenome</name>
    <dbReference type="NCBI Taxonomy" id="1076179"/>
    <lineage>
        <taxon>unclassified sequences</taxon>
        <taxon>metagenomes</taxon>
        <taxon>ecological metagenomes</taxon>
    </lineage>
</organism>
<comment type="caution">
    <text evidence="8">The sequence shown here is derived from an EMBL/GenBank/DDBJ whole genome shotgun (WGS) entry which is preliminary data.</text>
</comment>
<evidence type="ECO:0000256" key="4">
    <source>
        <dbReference type="ARBA" id="ARBA00022679"/>
    </source>
</evidence>
<dbReference type="UniPathway" id="UPA00148"/>
<dbReference type="Pfam" id="PF04071">
    <property type="entry name" value="zf-like"/>
    <property type="match status" value="1"/>
</dbReference>
<dbReference type="Gene3D" id="3.40.1010.10">
    <property type="entry name" value="Cobalt-precorrin-4 Transmethylase, Domain 1"/>
    <property type="match status" value="1"/>
</dbReference>
<evidence type="ECO:0000256" key="2">
    <source>
        <dbReference type="ARBA" id="ARBA00022573"/>
    </source>
</evidence>
<comment type="pathway">
    <text evidence="1">Cofactor biosynthesis; adenosylcobalamin biosynthesis.</text>
</comment>
<keyword evidence="5" id="KW-0949">S-adenosyl-L-methionine</keyword>
<dbReference type="EMBL" id="VSSQ01000058">
    <property type="protein sequence ID" value="MPL71272.1"/>
    <property type="molecule type" value="Genomic_DNA"/>
</dbReference>
<dbReference type="Gene3D" id="3.30.950.10">
    <property type="entry name" value="Methyltransferase, Cobalt-precorrin-4 Transmethylase, Domain 2"/>
    <property type="match status" value="1"/>
</dbReference>
<name>A0A644TYG4_9ZZZZ</name>
<gene>
    <name evidence="8" type="ORF">SDC9_17046</name>
</gene>
<evidence type="ECO:0000256" key="1">
    <source>
        <dbReference type="ARBA" id="ARBA00004953"/>
    </source>
</evidence>
<evidence type="ECO:0000313" key="8">
    <source>
        <dbReference type="EMBL" id="MPL71272.1"/>
    </source>
</evidence>
<feature type="domain" description="Tetrapyrrole methylase" evidence="6">
    <location>
        <begin position="2"/>
        <end position="162"/>
    </location>
</feature>
<dbReference type="NCBIfam" id="TIGR01466">
    <property type="entry name" value="cobJ_cbiH"/>
    <property type="match status" value="1"/>
</dbReference>
<dbReference type="CDD" id="cd11646">
    <property type="entry name" value="Precorrin_3B_C17_MT"/>
    <property type="match status" value="1"/>
</dbReference>
<dbReference type="InterPro" id="IPR007212">
    <property type="entry name" value="Zf-like"/>
</dbReference>
<reference evidence="8" key="1">
    <citation type="submission" date="2019-08" db="EMBL/GenBank/DDBJ databases">
        <authorList>
            <person name="Kucharzyk K."/>
            <person name="Murdoch R.W."/>
            <person name="Higgins S."/>
            <person name="Loffler F."/>
        </authorList>
    </citation>
    <scope>NUCLEOTIDE SEQUENCE</scope>
</reference>
<evidence type="ECO:0008006" key="9">
    <source>
        <dbReference type="Google" id="ProtNLM"/>
    </source>
</evidence>
<keyword evidence="3" id="KW-0489">Methyltransferase</keyword>
<dbReference type="InterPro" id="IPR051810">
    <property type="entry name" value="Precorrin_MeTrfase"/>
</dbReference>
<keyword evidence="2" id="KW-0169">Cobalamin biosynthesis</keyword>
<dbReference type="AlphaFoldDB" id="A0A644TYG4"/>
<sequence length="372" mass="41826">MINIIGIGSNKSNITISALKTLEESDVVIGYKKYVDSINDLIKDKEIIKKGMGDEISRGELAIKKSLEGKKVALISSGDPGVYGMANLMFQLISKYNDFDPQKDIEIFPGVSAVNFASSLLGAPLHDFAVISLSDILTPLTEIEKKIEYASKADLIMAIYNPISKTRKKPFKIFKKILDETKDPKTLIGIVDSSESDYNDEISSKTSIVTLEELNEDNINMSTILIVGNSLTYVQDGYMITPRGYVIKSQIHPLSEDFYEKYLKGTSPIGPNTECEYYPCHECENGSQYCDFCYCPFYPCGDGSTGGKWIKNKGVWSCEDCEWIHEKNTVQCIRKGLINILEDVDDLKSKKKELLKLRRHCILENKNKIQKE</sequence>
<dbReference type="PANTHER" id="PTHR47036">
    <property type="entry name" value="COBALT-FACTOR III C(17)-METHYLTRANSFERASE-RELATED"/>
    <property type="match status" value="1"/>
</dbReference>
<protein>
    <recommendedName>
        <fullName evidence="9">Precorrin-3B C(17)-methyltransferase</fullName>
    </recommendedName>
</protein>
<dbReference type="InterPro" id="IPR006363">
    <property type="entry name" value="Cbl_synth_CobJ/CibH_dom"/>
</dbReference>
<dbReference type="GO" id="GO:0032259">
    <property type="term" value="P:methylation"/>
    <property type="evidence" value="ECO:0007669"/>
    <property type="project" value="UniProtKB-KW"/>
</dbReference>
<keyword evidence="4" id="KW-0808">Transferase</keyword>
<dbReference type="InterPro" id="IPR000878">
    <property type="entry name" value="4pyrrol_Mease"/>
</dbReference>
<dbReference type="PANTHER" id="PTHR47036:SF1">
    <property type="entry name" value="COBALT-FACTOR III C(17)-METHYLTRANSFERASE-RELATED"/>
    <property type="match status" value="1"/>
</dbReference>
<feature type="domain" description="Cysteine-rich small" evidence="7">
    <location>
        <begin position="270"/>
        <end position="343"/>
    </location>
</feature>
<dbReference type="InterPro" id="IPR035996">
    <property type="entry name" value="4pyrrol_Methylase_sf"/>
</dbReference>
<dbReference type="InterPro" id="IPR014776">
    <property type="entry name" value="4pyrrole_Mease_sub2"/>
</dbReference>
<evidence type="ECO:0000256" key="3">
    <source>
        <dbReference type="ARBA" id="ARBA00022603"/>
    </source>
</evidence>
<evidence type="ECO:0000259" key="6">
    <source>
        <dbReference type="Pfam" id="PF00590"/>
    </source>
</evidence>
<dbReference type="SUPFAM" id="SSF53790">
    <property type="entry name" value="Tetrapyrrole methylase"/>
    <property type="match status" value="1"/>
</dbReference>
<evidence type="ECO:0000259" key="7">
    <source>
        <dbReference type="Pfam" id="PF04071"/>
    </source>
</evidence>
<accession>A0A644TYG4</accession>
<dbReference type="InterPro" id="IPR014777">
    <property type="entry name" value="4pyrrole_Mease_sub1"/>
</dbReference>
<dbReference type="GO" id="GO:0009236">
    <property type="term" value="P:cobalamin biosynthetic process"/>
    <property type="evidence" value="ECO:0007669"/>
    <property type="project" value="UniProtKB-UniPathway"/>
</dbReference>
<dbReference type="Pfam" id="PF00590">
    <property type="entry name" value="TP_methylase"/>
    <property type="match status" value="1"/>
</dbReference>
<proteinExistence type="predicted"/>
<dbReference type="GO" id="GO:0008168">
    <property type="term" value="F:methyltransferase activity"/>
    <property type="evidence" value="ECO:0007669"/>
    <property type="project" value="UniProtKB-KW"/>
</dbReference>